<accession>A0A382E9B1</accession>
<proteinExistence type="predicted"/>
<name>A0A382E9B1_9ZZZZ</name>
<dbReference type="EMBL" id="UINC01043106">
    <property type="protein sequence ID" value="SVB46674.1"/>
    <property type="molecule type" value="Genomic_DNA"/>
</dbReference>
<organism evidence="1">
    <name type="scientific">marine metagenome</name>
    <dbReference type="NCBI Taxonomy" id="408172"/>
    <lineage>
        <taxon>unclassified sequences</taxon>
        <taxon>metagenomes</taxon>
        <taxon>ecological metagenomes</taxon>
    </lineage>
</organism>
<protein>
    <submittedName>
        <fullName evidence="1">Uncharacterized protein</fullName>
    </submittedName>
</protein>
<feature type="non-terminal residue" evidence="1">
    <location>
        <position position="30"/>
    </location>
</feature>
<sequence>MTDNRLNRAVSVRPANNNMLNRFIDRHMTA</sequence>
<gene>
    <name evidence="1" type="ORF">METZ01_LOCUS199528</name>
</gene>
<reference evidence="1" key="1">
    <citation type="submission" date="2018-05" db="EMBL/GenBank/DDBJ databases">
        <authorList>
            <person name="Lanie J.A."/>
            <person name="Ng W.-L."/>
            <person name="Kazmierczak K.M."/>
            <person name="Andrzejewski T.M."/>
            <person name="Davidsen T.M."/>
            <person name="Wayne K.J."/>
            <person name="Tettelin H."/>
            <person name="Glass J.I."/>
            <person name="Rusch D."/>
            <person name="Podicherti R."/>
            <person name="Tsui H.-C.T."/>
            <person name="Winkler M.E."/>
        </authorList>
    </citation>
    <scope>NUCLEOTIDE SEQUENCE</scope>
</reference>
<evidence type="ECO:0000313" key="1">
    <source>
        <dbReference type="EMBL" id="SVB46674.1"/>
    </source>
</evidence>
<dbReference type="AlphaFoldDB" id="A0A382E9B1"/>